<comment type="caution">
    <text evidence="1">The sequence shown here is derived from an EMBL/GenBank/DDBJ whole genome shotgun (WGS) entry which is preliminary data.</text>
</comment>
<dbReference type="GeneID" id="1192033"/>
<dbReference type="AlphaFoldDB" id="A0A227JK23"/>
<dbReference type="Proteomes" id="UP000214596">
    <property type="component" value="Unassembled WGS sequence"/>
</dbReference>
<dbReference type="OMA" id="WEHIEYL"/>
<reference evidence="1 2" key="1">
    <citation type="journal article" date="2017" name="Appl. Environ. Microbiol.">
        <title>Parallel evolution of two clades of a major Atlantic endemic Vibrio parahaemolyticus pathogen lineage by independent acquisition of related pathogenicity islands.</title>
        <authorList>
            <person name="Xu F."/>
            <person name="Gonzalez-Escalona N."/>
            <person name="Drees K.P."/>
            <person name="Sebra R.P."/>
            <person name="Cooper V.S."/>
            <person name="Jones S.H."/>
            <person name="Whistler C.A."/>
        </authorList>
    </citation>
    <scope>NUCLEOTIDE SEQUENCE [LARGE SCALE GENOMIC DNA]</scope>
    <source>
        <strain evidence="1 2">MAVP-3</strain>
    </source>
</reference>
<dbReference type="EMBL" id="NIXT01000006">
    <property type="protein sequence ID" value="OXE34814.1"/>
    <property type="molecule type" value="Genomic_DNA"/>
</dbReference>
<sequence length="91" mass="11290">MSQKWEHIEYLQFELNTISLKNEQDSLKRLFIRREGLRSQIESTFYDISVIKQDLNDVMFEIHEVLQEKKNLEKRKDRLTEMREQLMYEQH</sequence>
<evidence type="ECO:0000313" key="2">
    <source>
        <dbReference type="Proteomes" id="UP000214596"/>
    </source>
</evidence>
<proteinExistence type="predicted"/>
<accession>A0A227JK23</accession>
<dbReference type="RefSeq" id="WP_005463222.1">
    <property type="nucleotide sequence ID" value="NZ_CAMFGX010000004.1"/>
</dbReference>
<protein>
    <submittedName>
        <fullName evidence="1">Uncharacterized protein</fullName>
    </submittedName>
</protein>
<name>A0A227JK23_VIBPH</name>
<evidence type="ECO:0000313" key="1">
    <source>
        <dbReference type="EMBL" id="OXE34814.1"/>
    </source>
</evidence>
<organism evidence="1 2">
    <name type="scientific">Vibrio parahaemolyticus</name>
    <dbReference type="NCBI Taxonomy" id="670"/>
    <lineage>
        <taxon>Bacteria</taxon>
        <taxon>Pseudomonadati</taxon>
        <taxon>Pseudomonadota</taxon>
        <taxon>Gammaproteobacteria</taxon>
        <taxon>Vibrionales</taxon>
        <taxon>Vibrionaceae</taxon>
        <taxon>Vibrio</taxon>
    </lineage>
</organism>
<gene>
    <name evidence="1" type="ORF">CA163_00390</name>
</gene>
<dbReference type="OrthoDB" id="6466724at2"/>